<accession>A0A2G9H3S6</accession>
<comment type="caution">
    <text evidence="7">The sequence shown here is derived from an EMBL/GenBank/DDBJ whole genome shotgun (WGS) entry which is preliminary data.</text>
</comment>
<dbReference type="Proteomes" id="UP000231279">
    <property type="component" value="Unassembled WGS sequence"/>
</dbReference>
<evidence type="ECO:0000256" key="5">
    <source>
        <dbReference type="ARBA" id="ARBA00023242"/>
    </source>
</evidence>
<proteinExistence type="predicted"/>
<evidence type="ECO:0000256" key="4">
    <source>
        <dbReference type="ARBA" id="ARBA00023163"/>
    </source>
</evidence>
<dbReference type="AlphaFoldDB" id="A0A2G9H3S6"/>
<evidence type="ECO:0000256" key="1">
    <source>
        <dbReference type="ARBA" id="ARBA00004123"/>
    </source>
</evidence>
<reference evidence="8" key="1">
    <citation type="journal article" date="2018" name="Gigascience">
        <title>Genome assembly of the Pink Ipe (Handroanthus impetiginosus, Bignoniaceae), a highly valued, ecologically keystone Neotropical timber forest tree.</title>
        <authorList>
            <person name="Silva-Junior O.B."/>
            <person name="Grattapaglia D."/>
            <person name="Novaes E."/>
            <person name="Collevatti R.G."/>
        </authorList>
    </citation>
    <scope>NUCLEOTIDE SEQUENCE [LARGE SCALE GENOMIC DNA]</scope>
    <source>
        <strain evidence="8">cv. UFG-1</strain>
    </source>
</reference>
<dbReference type="Pfam" id="PF03754">
    <property type="entry name" value="At2g31720-like"/>
    <property type="match status" value="1"/>
</dbReference>
<evidence type="ECO:0000256" key="2">
    <source>
        <dbReference type="ARBA" id="ARBA00023015"/>
    </source>
</evidence>
<dbReference type="PANTHER" id="PTHR31541">
    <property type="entry name" value="B3 DOMAIN PLANT PROTEIN-RELATED"/>
    <property type="match status" value="1"/>
</dbReference>
<evidence type="ECO:0000313" key="7">
    <source>
        <dbReference type="EMBL" id="PIN12156.1"/>
    </source>
</evidence>
<evidence type="ECO:0008006" key="9">
    <source>
        <dbReference type="Google" id="ProtNLM"/>
    </source>
</evidence>
<dbReference type="EMBL" id="NKXS01002774">
    <property type="protein sequence ID" value="PIN12156.1"/>
    <property type="molecule type" value="Genomic_DNA"/>
</dbReference>
<dbReference type="CDD" id="cd10017">
    <property type="entry name" value="B3_DNA"/>
    <property type="match status" value="1"/>
</dbReference>
<dbReference type="GO" id="GO:0003677">
    <property type="term" value="F:DNA binding"/>
    <property type="evidence" value="ECO:0007669"/>
    <property type="project" value="UniProtKB-KW"/>
</dbReference>
<keyword evidence="2" id="KW-0805">Transcription regulation</keyword>
<dbReference type="InterPro" id="IPR005508">
    <property type="entry name" value="At2g31720-like"/>
</dbReference>
<sequence>MLDEVDDLDNISRPWKCLVRLSELLSQGRKMFELEYLVNEIEEPDILADHLPPEFINKGKRSPRRRKVVFVPFLSHVQSFDDAAARPGKKTGLKLIFKTNLRSVSGVVCTQQPVSKKIAIKKPCSENLDKSPRKRTMNSEEEEGTYKKRAKKSSVVMDPAPDLPEPFKNRILDCGGDPESVVLVIQKELTRTDLSTSHGRLSVPYKKVRNEFLKASEVEQSSTEKGGIQTTLIQPCLEKCEISLRNWQSNTEYVLVRDWNKVCRGNTLQEGMIIQLWSFRTNSSDLLCFALVRVD</sequence>
<evidence type="ECO:0000256" key="3">
    <source>
        <dbReference type="ARBA" id="ARBA00023125"/>
    </source>
</evidence>
<keyword evidence="8" id="KW-1185">Reference proteome</keyword>
<dbReference type="OrthoDB" id="1090008at2759"/>
<dbReference type="STRING" id="429701.A0A2G9H3S6"/>
<gene>
    <name evidence="7" type="ORF">CDL12_15230</name>
</gene>
<evidence type="ECO:0000313" key="8">
    <source>
        <dbReference type="Proteomes" id="UP000231279"/>
    </source>
</evidence>
<keyword evidence="5" id="KW-0539">Nucleus</keyword>
<dbReference type="Gene3D" id="2.40.330.10">
    <property type="entry name" value="DNA-binding pseudobarrel domain"/>
    <property type="match status" value="1"/>
</dbReference>
<keyword evidence="3" id="KW-0238">DNA-binding</keyword>
<name>A0A2G9H3S6_9LAMI</name>
<dbReference type="GO" id="GO:0005634">
    <property type="term" value="C:nucleus"/>
    <property type="evidence" value="ECO:0007669"/>
    <property type="project" value="UniProtKB-SubCell"/>
</dbReference>
<evidence type="ECO:0000256" key="6">
    <source>
        <dbReference type="SAM" id="MobiDB-lite"/>
    </source>
</evidence>
<dbReference type="SUPFAM" id="SSF101936">
    <property type="entry name" value="DNA-binding pseudobarrel domain"/>
    <property type="match status" value="1"/>
</dbReference>
<comment type="subcellular location">
    <subcellularLocation>
        <location evidence="1">Nucleus</location>
    </subcellularLocation>
</comment>
<keyword evidence="4" id="KW-0804">Transcription</keyword>
<feature type="region of interest" description="Disordered" evidence="6">
    <location>
        <begin position="125"/>
        <end position="160"/>
    </location>
</feature>
<protein>
    <recommendedName>
        <fullName evidence="9">TF-B3 domain-containing protein</fullName>
    </recommendedName>
</protein>
<dbReference type="InterPro" id="IPR015300">
    <property type="entry name" value="DNA-bd_pseudobarrel_sf"/>
</dbReference>
<organism evidence="7 8">
    <name type="scientific">Handroanthus impetiginosus</name>
    <dbReference type="NCBI Taxonomy" id="429701"/>
    <lineage>
        <taxon>Eukaryota</taxon>
        <taxon>Viridiplantae</taxon>
        <taxon>Streptophyta</taxon>
        <taxon>Embryophyta</taxon>
        <taxon>Tracheophyta</taxon>
        <taxon>Spermatophyta</taxon>
        <taxon>Magnoliopsida</taxon>
        <taxon>eudicotyledons</taxon>
        <taxon>Gunneridae</taxon>
        <taxon>Pentapetalae</taxon>
        <taxon>asterids</taxon>
        <taxon>lamiids</taxon>
        <taxon>Lamiales</taxon>
        <taxon>Bignoniaceae</taxon>
        <taxon>Crescentiina</taxon>
        <taxon>Tabebuia alliance</taxon>
        <taxon>Handroanthus</taxon>
    </lineage>
</organism>
<dbReference type="InterPro" id="IPR003340">
    <property type="entry name" value="B3_DNA-bd"/>
</dbReference>
<dbReference type="PANTHER" id="PTHR31541:SF60">
    <property type="entry name" value="TF-B3 DOMAIN-CONTAINING PROTEIN"/>
    <property type="match status" value="1"/>
</dbReference>